<organism evidence="2 3">
    <name type="scientific">Novimethylophilus kurashikiensis</name>
    <dbReference type="NCBI Taxonomy" id="1825523"/>
    <lineage>
        <taxon>Bacteria</taxon>
        <taxon>Pseudomonadati</taxon>
        <taxon>Pseudomonadota</taxon>
        <taxon>Betaproteobacteria</taxon>
        <taxon>Nitrosomonadales</taxon>
        <taxon>Methylophilaceae</taxon>
        <taxon>Novimethylophilus</taxon>
    </lineage>
</organism>
<accession>A0A2R5F8T6</accession>
<sequence>MFGTSTPRAMHRFRMALVTLGLLASALPAHAVPSFARQTGQDCVACHVGGFGPQLTPYGIKFKLGGYTDSDGKAGHIPLSAMLVQSYTQTSKDQSADPAKGFSKNDNLSLQEISMFVAGRFSDNIGAFVQVTHAEPDRKTTLDNADLRIVKNMQIADKDTVLGISINNNPTVQDAFNTVPAWRFPYMSSELAVGSAASPLIDGALAQQVIGVSAYGFYDNHWYAELGGYNSLSKRILDDINIAPGDKIKGTSPYWRLAYFEDQRKQAYSFGIFGMDAHLLPGWTPGQTDKYRDIGIDGSYQFLGTREHVFALNGSYINERRNLDASFGAGDAEKRHGSINRLDVSGSYHFDKTYGATLALFDIRGSRDNGLYNSGEQDVGSVKASPNTRGYTVQGDWTPFGKEDSWGNGWANLRLGLQYTGYTKFNGAKNNYDGFGRNASDNNTLFAFAWFAI</sequence>
<dbReference type="AlphaFoldDB" id="A0A2R5F8T6"/>
<reference evidence="2 3" key="1">
    <citation type="journal article" date="2018" name="Environ. Microbiol.">
        <title>Isolation and genomic characterization of Novimethylophilus kurashikiensis gen. nov. sp. nov., a new lanthanide-dependent methylotrophic species of Methylophilaceae.</title>
        <authorList>
            <person name="Lv H."/>
            <person name="Sahin N."/>
            <person name="Tani A."/>
        </authorList>
    </citation>
    <scope>NUCLEOTIDE SEQUENCE [LARGE SCALE GENOMIC DNA]</scope>
    <source>
        <strain evidence="2 3">La2-4</strain>
    </source>
</reference>
<dbReference type="EMBL" id="BDOQ01000009">
    <property type="protein sequence ID" value="GBG14650.1"/>
    <property type="molecule type" value="Genomic_DNA"/>
</dbReference>
<evidence type="ECO:0000313" key="2">
    <source>
        <dbReference type="EMBL" id="GBG14650.1"/>
    </source>
</evidence>
<protein>
    <submittedName>
        <fullName evidence="2">Probable potassium transport system protein kup</fullName>
    </submittedName>
</protein>
<keyword evidence="1" id="KW-0732">Signal</keyword>
<keyword evidence="3" id="KW-1185">Reference proteome</keyword>
<evidence type="ECO:0000313" key="3">
    <source>
        <dbReference type="Proteomes" id="UP000245081"/>
    </source>
</evidence>
<comment type="caution">
    <text evidence="2">The sequence shown here is derived from an EMBL/GenBank/DDBJ whole genome shotgun (WGS) entry which is preliminary data.</text>
</comment>
<feature type="signal peptide" evidence="1">
    <location>
        <begin position="1"/>
        <end position="31"/>
    </location>
</feature>
<feature type="chain" id="PRO_5015357174" evidence="1">
    <location>
        <begin position="32"/>
        <end position="453"/>
    </location>
</feature>
<gene>
    <name evidence="2" type="ORF">NMK_2249</name>
</gene>
<name>A0A2R5F8T6_9PROT</name>
<dbReference type="Proteomes" id="UP000245081">
    <property type="component" value="Unassembled WGS sequence"/>
</dbReference>
<evidence type="ECO:0000256" key="1">
    <source>
        <dbReference type="SAM" id="SignalP"/>
    </source>
</evidence>
<proteinExistence type="predicted"/>